<accession>A0A9N9BVE8</accession>
<name>A0A9N9BVE8_9GLOM</name>
<dbReference type="GO" id="GO:0005634">
    <property type="term" value="C:nucleus"/>
    <property type="evidence" value="ECO:0007669"/>
    <property type="project" value="UniProtKB-SubCell"/>
</dbReference>
<comment type="similarity">
    <text evidence="3">Belongs to the YAE1 family.</text>
</comment>
<evidence type="ECO:0000256" key="7">
    <source>
        <dbReference type="ARBA" id="ARBA00023242"/>
    </source>
</evidence>
<comment type="subcellular location">
    <subcellularLocation>
        <location evidence="2">Cytoplasm</location>
    </subcellularLocation>
    <subcellularLocation>
        <location evidence="1">Nucleus</location>
    </subcellularLocation>
</comment>
<dbReference type="InterPro" id="IPR038881">
    <property type="entry name" value="Yae1-like"/>
</dbReference>
<keyword evidence="6" id="KW-0963">Cytoplasm</keyword>
<feature type="region of interest" description="Disordered" evidence="8">
    <location>
        <begin position="147"/>
        <end position="175"/>
    </location>
</feature>
<evidence type="ECO:0000256" key="5">
    <source>
        <dbReference type="ARBA" id="ARBA00018400"/>
    </source>
</evidence>
<reference evidence="10" key="1">
    <citation type="submission" date="2021-06" db="EMBL/GenBank/DDBJ databases">
        <authorList>
            <person name="Kallberg Y."/>
            <person name="Tangrot J."/>
            <person name="Rosling A."/>
        </authorList>
    </citation>
    <scope>NUCLEOTIDE SEQUENCE</scope>
    <source>
        <strain evidence="10">BR232B</strain>
    </source>
</reference>
<evidence type="ECO:0000313" key="10">
    <source>
        <dbReference type="EMBL" id="CAG8577345.1"/>
    </source>
</evidence>
<keyword evidence="11" id="KW-1185">Reference proteome</keyword>
<sequence length="203" mass="23056">MASSASDEDIWADDTELSNVSYDREITSRQWRKMGEEFGNIGYREGIEEGKEVTIQEGFNQGFIEGARFGREFGRLRGYLSTLTEIYSNPTNDSASVNSLSSQSLKNLQDLEQELADITADTTFTKDYFVQVSPKKAKKCACKNVSEDGKIENSNEDEEDGRDKDKAISDAIRRPVQDNDAERLLAEYKRRVENVFKEFGIEM</sequence>
<gene>
    <name evidence="10" type="ORF">PBRASI_LOCUS6431</name>
</gene>
<feature type="compositionally biased region" description="Basic and acidic residues" evidence="8">
    <location>
        <begin position="161"/>
        <end position="175"/>
    </location>
</feature>
<evidence type="ECO:0000256" key="6">
    <source>
        <dbReference type="ARBA" id="ARBA00022490"/>
    </source>
</evidence>
<evidence type="ECO:0000256" key="3">
    <source>
        <dbReference type="ARBA" id="ARBA00007096"/>
    </source>
</evidence>
<dbReference type="InterPro" id="IPR019191">
    <property type="entry name" value="Essential_protein_Yae1_N"/>
</dbReference>
<dbReference type="Proteomes" id="UP000789739">
    <property type="component" value="Unassembled WGS sequence"/>
</dbReference>
<dbReference type="Pfam" id="PF09811">
    <property type="entry name" value="Yae1_N"/>
    <property type="match status" value="1"/>
</dbReference>
<dbReference type="PANTHER" id="PTHR18829">
    <property type="entry name" value="PROTEIN YAE1 HOMOLOG"/>
    <property type="match status" value="1"/>
</dbReference>
<evidence type="ECO:0000256" key="8">
    <source>
        <dbReference type="SAM" id="MobiDB-lite"/>
    </source>
</evidence>
<dbReference type="GO" id="GO:0005737">
    <property type="term" value="C:cytoplasm"/>
    <property type="evidence" value="ECO:0007669"/>
    <property type="project" value="UniProtKB-SubCell"/>
</dbReference>
<keyword evidence="7" id="KW-0539">Nucleus</keyword>
<protein>
    <recommendedName>
        <fullName evidence="5">Protein YAE1</fullName>
    </recommendedName>
    <alternativeName>
        <fullName evidence="4">Protein yae1</fullName>
    </alternativeName>
</protein>
<dbReference type="OrthoDB" id="20086at2759"/>
<feature type="domain" description="Essential protein Yae1 N-terminal" evidence="9">
    <location>
        <begin position="42"/>
        <end position="79"/>
    </location>
</feature>
<organism evidence="10 11">
    <name type="scientific">Paraglomus brasilianum</name>
    <dbReference type="NCBI Taxonomy" id="144538"/>
    <lineage>
        <taxon>Eukaryota</taxon>
        <taxon>Fungi</taxon>
        <taxon>Fungi incertae sedis</taxon>
        <taxon>Mucoromycota</taxon>
        <taxon>Glomeromycotina</taxon>
        <taxon>Glomeromycetes</taxon>
        <taxon>Paraglomerales</taxon>
        <taxon>Paraglomeraceae</taxon>
        <taxon>Paraglomus</taxon>
    </lineage>
</organism>
<dbReference type="EMBL" id="CAJVPI010000853">
    <property type="protein sequence ID" value="CAG8577345.1"/>
    <property type="molecule type" value="Genomic_DNA"/>
</dbReference>
<dbReference type="AlphaFoldDB" id="A0A9N9BVE8"/>
<evidence type="ECO:0000313" key="11">
    <source>
        <dbReference type="Proteomes" id="UP000789739"/>
    </source>
</evidence>
<comment type="caution">
    <text evidence="10">The sequence shown here is derived from an EMBL/GenBank/DDBJ whole genome shotgun (WGS) entry which is preliminary data.</text>
</comment>
<evidence type="ECO:0000256" key="4">
    <source>
        <dbReference type="ARBA" id="ARBA00017286"/>
    </source>
</evidence>
<proteinExistence type="inferred from homology"/>
<dbReference type="PANTHER" id="PTHR18829:SF0">
    <property type="entry name" value="PROTEIN YAE1 HOMOLOG"/>
    <property type="match status" value="1"/>
</dbReference>
<evidence type="ECO:0000256" key="1">
    <source>
        <dbReference type="ARBA" id="ARBA00004123"/>
    </source>
</evidence>
<evidence type="ECO:0000259" key="9">
    <source>
        <dbReference type="Pfam" id="PF09811"/>
    </source>
</evidence>
<evidence type="ECO:0000256" key="2">
    <source>
        <dbReference type="ARBA" id="ARBA00004496"/>
    </source>
</evidence>